<evidence type="ECO:0000313" key="3">
    <source>
        <dbReference type="EMBL" id="MDR7335899.1"/>
    </source>
</evidence>
<protein>
    <recommendedName>
        <fullName evidence="5">PEP-CTERM sorting domain-containing protein</fullName>
    </recommendedName>
</protein>
<evidence type="ECO:0008006" key="5">
    <source>
        <dbReference type="Google" id="ProtNLM"/>
    </source>
</evidence>
<dbReference type="NCBIfam" id="TIGR02595">
    <property type="entry name" value="PEP_CTERM"/>
    <property type="match status" value="1"/>
</dbReference>
<dbReference type="RefSeq" id="WP_310332900.1">
    <property type="nucleotide sequence ID" value="NZ_JAVDXV010000012.1"/>
</dbReference>
<accession>A0ABU2AFA5</accession>
<proteinExistence type="predicted"/>
<evidence type="ECO:0000313" key="4">
    <source>
        <dbReference type="Proteomes" id="UP001180825"/>
    </source>
</evidence>
<comment type="caution">
    <text evidence="3">The sequence shown here is derived from an EMBL/GenBank/DDBJ whole genome shotgun (WGS) entry which is preliminary data.</text>
</comment>
<keyword evidence="1" id="KW-0812">Transmembrane</keyword>
<evidence type="ECO:0000256" key="2">
    <source>
        <dbReference type="SAM" id="SignalP"/>
    </source>
</evidence>
<feature type="transmembrane region" description="Helical" evidence="1">
    <location>
        <begin position="168"/>
        <end position="186"/>
    </location>
</feature>
<gene>
    <name evidence="3" type="ORF">J2X21_005066</name>
</gene>
<feature type="chain" id="PRO_5045095876" description="PEP-CTERM sorting domain-containing protein" evidence="2">
    <location>
        <begin position="23"/>
        <end position="190"/>
    </location>
</feature>
<dbReference type="EMBL" id="JAVDXV010000012">
    <property type="protein sequence ID" value="MDR7335899.1"/>
    <property type="molecule type" value="Genomic_DNA"/>
</dbReference>
<feature type="signal peptide" evidence="2">
    <location>
        <begin position="1"/>
        <end position="22"/>
    </location>
</feature>
<organism evidence="3 4">
    <name type="scientific">Roseateles asaccharophilus</name>
    <dbReference type="NCBI Taxonomy" id="582607"/>
    <lineage>
        <taxon>Bacteria</taxon>
        <taxon>Pseudomonadati</taxon>
        <taxon>Pseudomonadota</taxon>
        <taxon>Betaproteobacteria</taxon>
        <taxon>Burkholderiales</taxon>
        <taxon>Sphaerotilaceae</taxon>
        <taxon>Roseateles</taxon>
    </lineage>
</organism>
<keyword evidence="2" id="KW-0732">Signal</keyword>
<keyword evidence="1" id="KW-0472">Membrane</keyword>
<dbReference type="Proteomes" id="UP001180825">
    <property type="component" value="Unassembled WGS sequence"/>
</dbReference>
<name>A0ABU2AFA5_9BURK</name>
<keyword evidence="1" id="KW-1133">Transmembrane helix</keyword>
<sequence length="190" mass="19340">MQRFIIAAALVAALAAGGAAHAADKLPAGTVITGQVSGVTATLLGLDHDFADEAGSHVTTLAAADLEFLSGDAAVGIDFFTNGEVQVWNNSGALSLPGQYQFTFSFAGLASPLASFQPLDVTGMTGGTLSLQVLSDNSIRLTLTDAQFATEFGQVSAQLNVSAVPESGTLLMMAAGLGLVAGLRRARRRA</sequence>
<reference evidence="3 4" key="1">
    <citation type="submission" date="2023-07" db="EMBL/GenBank/DDBJ databases">
        <title>Sorghum-associated microbial communities from plants grown in Nebraska, USA.</title>
        <authorList>
            <person name="Schachtman D."/>
        </authorList>
    </citation>
    <scope>NUCLEOTIDE SEQUENCE [LARGE SCALE GENOMIC DNA]</scope>
    <source>
        <strain evidence="3 4">BE316</strain>
    </source>
</reference>
<keyword evidence="4" id="KW-1185">Reference proteome</keyword>
<dbReference type="InterPro" id="IPR013424">
    <property type="entry name" value="Ice-binding_C"/>
</dbReference>
<evidence type="ECO:0000256" key="1">
    <source>
        <dbReference type="SAM" id="Phobius"/>
    </source>
</evidence>